<dbReference type="Gene3D" id="3.10.180.10">
    <property type="entry name" value="2,3-Dihydroxybiphenyl 1,2-Dioxygenase, domain 1"/>
    <property type="match status" value="1"/>
</dbReference>
<dbReference type="InterPro" id="IPR004360">
    <property type="entry name" value="Glyas_Fos-R_dOase_dom"/>
</dbReference>
<name>A0ABU5PDY3_9PSED</name>
<keyword evidence="3" id="KW-1185">Reference proteome</keyword>
<protein>
    <submittedName>
        <fullName evidence="2">VOC family protein</fullName>
    </submittedName>
</protein>
<dbReference type="PANTHER" id="PTHR33990">
    <property type="entry name" value="PROTEIN YJDN-RELATED"/>
    <property type="match status" value="1"/>
</dbReference>
<dbReference type="RefSeq" id="WP_274088889.1">
    <property type="nucleotide sequence ID" value="NZ_JAYEET010000057.1"/>
</dbReference>
<evidence type="ECO:0000313" key="3">
    <source>
        <dbReference type="Proteomes" id="UP001292571"/>
    </source>
</evidence>
<reference evidence="2 3" key="1">
    <citation type="submission" date="2023-12" db="EMBL/GenBank/DDBJ databases">
        <title>Pseudomonas sp. T5W1.</title>
        <authorList>
            <person name="Maltman C."/>
        </authorList>
    </citation>
    <scope>NUCLEOTIDE SEQUENCE [LARGE SCALE GENOMIC DNA]</scope>
    <source>
        <strain evidence="2 3">T5W1</strain>
    </source>
</reference>
<dbReference type="EMBL" id="JAYEET010000057">
    <property type="protein sequence ID" value="MEA1607902.1"/>
    <property type="molecule type" value="Genomic_DNA"/>
</dbReference>
<dbReference type="PANTHER" id="PTHR33990:SF1">
    <property type="entry name" value="PROTEIN YJDN"/>
    <property type="match status" value="1"/>
</dbReference>
<gene>
    <name evidence="2" type="ORF">SOP97_19050</name>
</gene>
<evidence type="ECO:0000259" key="1">
    <source>
        <dbReference type="Pfam" id="PF00903"/>
    </source>
</evidence>
<dbReference type="InterPro" id="IPR028973">
    <property type="entry name" value="PhnB-like"/>
</dbReference>
<dbReference type="CDD" id="cd06588">
    <property type="entry name" value="PhnB_like"/>
    <property type="match status" value="1"/>
</dbReference>
<accession>A0ABU5PDY3</accession>
<proteinExistence type="predicted"/>
<organism evidence="2 3">
    <name type="scientific">Pseudomonas spirodelae</name>
    <dbReference type="NCBI Taxonomy" id="3101751"/>
    <lineage>
        <taxon>Bacteria</taxon>
        <taxon>Pseudomonadati</taxon>
        <taxon>Pseudomonadota</taxon>
        <taxon>Gammaproteobacteria</taxon>
        <taxon>Pseudomonadales</taxon>
        <taxon>Pseudomonadaceae</taxon>
        <taxon>Pseudomonas</taxon>
    </lineage>
</organism>
<dbReference type="Pfam" id="PF00903">
    <property type="entry name" value="Glyoxalase"/>
    <property type="match status" value="1"/>
</dbReference>
<dbReference type="Proteomes" id="UP001292571">
    <property type="component" value="Unassembled WGS sequence"/>
</dbReference>
<comment type="caution">
    <text evidence="2">The sequence shown here is derived from an EMBL/GenBank/DDBJ whole genome shotgun (WGS) entry which is preliminary data.</text>
</comment>
<dbReference type="SUPFAM" id="SSF54593">
    <property type="entry name" value="Glyoxalase/Bleomycin resistance protein/Dihydroxybiphenyl dioxygenase"/>
    <property type="match status" value="1"/>
</dbReference>
<dbReference type="InterPro" id="IPR029068">
    <property type="entry name" value="Glyas_Bleomycin-R_OHBP_Dase"/>
</dbReference>
<evidence type="ECO:0000313" key="2">
    <source>
        <dbReference type="EMBL" id="MEA1607902.1"/>
    </source>
</evidence>
<feature type="domain" description="Glyoxalase/fosfomycin resistance/dioxygenase" evidence="1">
    <location>
        <begin position="3"/>
        <end position="132"/>
    </location>
</feature>
<sequence>MKIHAYLTFDGQCEAAFKFYADCLNGSLELMRFGEGPEAGSVPAQFHDRVMHVSLAVGDQLLMASDTCPGMGTPYEGIKGCSISLQVENVPEAERLYEALSAQGSVQMELQPTFWATRFALFTDRFGVSWMINCNIDAQMG</sequence>